<dbReference type="EMBL" id="VWPL01000018">
    <property type="protein sequence ID" value="KAA5599897.1"/>
    <property type="molecule type" value="Genomic_DNA"/>
</dbReference>
<keyword evidence="7 10" id="KW-0067">ATP-binding</keyword>
<keyword evidence="8 10" id="KW-0414">Isoprene biosynthesis</keyword>
<evidence type="ECO:0000256" key="2">
    <source>
        <dbReference type="ARBA" id="ARBA00012052"/>
    </source>
</evidence>
<dbReference type="NCBIfam" id="NF011202">
    <property type="entry name" value="PRK14608.1"/>
    <property type="match status" value="1"/>
</dbReference>
<sequence>MPYIDRASAKINLTLHVVGRRSDGWHLLESLVVFAGLGDTLTLDPGGPLLLDVAGPTAANAGPQDDNLVLKAARALATEVPDLAVGRFVLTKRLPVAAGLGGGSADAAAALRLLARANTLPLDDPRLHAAACATGADVPVCLPCCARIMRGTGHDLGPPLALPPLPAVLVNPGVPVATVGVFRALAIPPGTDIPSDHPAEDRIPTSREALIAALADLRNDLEPPARALAPAVGTAIEAVAATAGVRLVRMSGSGATVFGLYGTPRDASRAAAKLRAAHPGWWARATLLR</sequence>
<dbReference type="RefSeq" id="WP_150097731.1">
    <property type="nucleotide sequence ID" value="NZ_VWPL01000018.1"/>
</dbReference>
<protein>
    <recommendedName>
        <fullName evidence="3 10">4-diphosphocytidyl-2-C-methyl-D-erythritol kinase</fullName>
        <shortName evidence="10">CMK</shortName>
        <ecNumber evidence="2 10">2.7.1.148</ecNumber>
    </recommendedName>
    <alternativeName>
        <fullName evidence="9 10">4-(cytidine-5'-diphospho)-2-C-methyl-D-erythritol kinase</fullName>
    </alternativeName>
</protein>
<dbReference type="EC" id="2.7.1.148" evidence="2 10"/>
<dbReference type="GO" id="GO:0016114">
    <property type="term" value="P:terpenoid biosynthetic process"/>
    <property type="evidence" value="ECO:0007669"/>
    <property type="project" value="InterPro"/>
</dbReference>
<evidence type="ECO:0000256" key="10">
    <source>
        <dbReference type="HAMAP-Rule" id="MF_00061"/>
    </source>
</evidence>
<comment type="function">
    <text evidence="10">Catalyzes the phosphorylation of the position 2 hydroxy group of 4-diphosphocytidyl-2C-methyl-D-erythritol.</text>
</comment>
<dbReference type="HAMAP" id="MF_00061">
    <property type="entry name" value="IspE"/>
    <property type="match status" value="1"/>
</dbReference>
<keyword evidence="5 10" id="KW-0547">Nucleotide-binding</keyword>
<dbReference type="PIRSF" id="PIRSF010376">
    <property type="entry name" value="IspE"/>
    <property type="match status" value="1"/>
</dbReference>
<dbReference type="SUPFAM" id="SSF55060">
    <property type="entry name" value="GHMP Kinase, C-terminal domain"/>
    <property type="match status" value="1"/>
</dbReference>
<feature type="active site" evidence="10">
    <location>
        <position position="10"/>
    </location>
</feature>
<dbReference type="InterPro" id="IPR014721">
    <property type="entry name" value="Ribsml_uS5_D2-typ_fold_subgr"/>
</dbReference>
<dbReference type="PANTHER" id="PTHR43527">
    <property type="entry name" value="4-DIPHOSPHOCYTIDYL-2-C-METHYL-D-ERYTHRITOL KINASE, CHLOROPLASTIC"/>
    <property type="match status" value="1"/>
</dbReference>
<dbReference type="GO" id="GO:0050515">
    <property type="term" value="F:4-(cytidine 5'-diphospho)-2-C-methyl-D-erythritol kinase activity"/>
    <property type="evidence" value="ECO:0007669"/>
    <property type="project" value="UniProtKB-UniRule"/>
</dbReference>
<dbReference type="Gene3D" id="3.30.230.10">
    <property type="match status" value="1"/>
</dbReference>
<feature type="domain" description="GHMP kinase C-terminal" evidence="12">
    <location>
        <begin position="211"/>
        <end position="277"/>
    </location>
</feature>
<evidence type="ECO:0000256" key="5">
    <source>
        <dbReference type="ARBA" id="ARBA00022741"/>
    </source>
</evidence>
<evidence type="ECO:0000256" key="3">
    <source>
        <dbReference type="ARBA" id="ARBA00017473"/>
    </source>
</evidence>
<dbReference type="InterPro" id="IPR020568">
    <property type="entry name" value="Ribosomal_Su5_D2-typ_SF"/>
</dbReference>
<evidence type="ECO:0000256" key="1">
    <source>
        <dbReference type="ARBA" id="ARBA00009684"/>
    </source>
</evidence>
<evidence type="ECO:0000313" key="13">
    <source>
        <dbReference type="EMBL" id="KAA5599897.1"/>
    </source>
</evidence>
<reference evidence="13 14" key="1">
    <citation type="submission" date="2019-09" db="EMBL/GenBank/DDBJ databases">
        <title>Draft Whole-Genome sequence of Blastochloris sulfoviridis DSM 729.</title>
        <authorList>
            <person name="Meyer T.E."/>
            <person name="Kyndt J.A."/>
        </authorList>
    </citation>
    <scope>NUCLEOTIDE SEQUENCE [LARGE SCALE GENOMIC DNA]</scope>
    <source>
        <strain evidence="13 14">DSM 729</strain>
    </source>
</reference>
<keyword evidence="4 10" id="KW-0808">Transferase</keyword>
<accession>A0A5M6HW42</accession>
<evidence type="ECO:0000256" key="9">
    <source>
        <dbReference type="ARBA" id="ARBA00032554"/>
    </source>
</evidence>
<feature type="domain" description="GHMP kinase N-terminal" evidence="11">
    <location>
        <begin position="67"/>
        <end position="142"/>
    </location>
</feature>
<dbReference type="SUPFAM" id="SSF54211">
    <property type="entry name" value="Ribosomal protein S5 domain 2-like"/>
    <property type="match status" value="1"/>
</dbReference>
<dbReference type="Gene3D" id="3.30.70.890">
    <property type="entry name" value="GHMP kinase, C-terminal domain"/>
    <property type="match status" value="1"/>
</dbReference>
<comment type="catalytic activity">
    <reaction evidence="10">
        <text>4-CDP-2-C-methyl-D-erythritol + ATP = 4-CDP-2-C-methyl-D-erythritol 2-phosphate + ADP + H(+)</text>
        <dbReference type="Rhea" id="RHEA:18437"/>
        <dbReference type="ChEBI" id="CHEBI:15378"/>
        <dbReference type="ChEBI" id="CHEBI:30616"/>
        <dbReference type="ChEBI" id="CHEBI:57823"/>
        <dbReference type="ChEBI" id="CHEBI:57919"/>
        <dbReference type="ChEBI" id="CHEBI:456216"/>
        <dbReference type="EC" id="2.7.1.148"/>
    </reaction>
</comment>
<gene>
    <name evidence="10" type="primary">ispE</name>
    <name evidence="13" type="ORF">F1193_10950</name>
</gene>
<evidence type="ECO:0000259" key="12">
    <source>
        <dbReference type="Pfam" id="PF08544"/>
    </source>
</evidence>
<evidence type="ECO:0000313" key="14">
    <source>
        <dbReference type="Proteomes" id="UP000323886"/>
    </source>
</evidence>
<comment type="similarity">
    <text evidence="1 10">Belongs to the GHMP kinase family. IspE subfamily.</text>
</comment>
<proteinExistence type="inferred from homology"/>
<comment type="pathway">
    <text evidence="10">Isoprenoid biosynthesis; isopentenyl diphosphate biosynthesis via DXP pathway; isopentenyl diphosphate from 1-deoxy-D-xylulose 5-phosphate: step 3/6.</text>
</comment>
<dbReference type="Pfam" id="PF00288">
    <property type="entry name" value="GHMP_kinases_N"/>
    <property type="match status" value="1"/>
</dbReference>
<comment type="caution">
    <text evidence="13">The sequence shown here is derived from an EMBL/GenBank/DDBJ whole genome shotgun (WGS) entry which is preliminary data.</text>
</comment>
<evidence type="ECO:0000256" key="8">
    <source>
        <dbReference type="ARBA" id="ARBA00023229"/>
    </source>
</evidence>
<dbReference type="UniPathway" id="UPA00056">
    <property type="reaction ID" value="UER00094"/>
</dbReference>
<dbReference type="GO" id="GO:0005524">
    <property type="term" value="F:ATP binding"/>
    <property type="evidence" value="ECO:0007669"/>
    <property type="project" value="UniProtKB-UniRule"/>
</dbReference>
<dbReference type="Proteomes" id="UP000323886">
    <property type="component" value="Unassembled WGS sequence"/>
</dbReference>
<keyword evidence="14" id="KW-1185">Reference proteome</keyword>
<dbReference type="GO" id="GO:0019288">
    <property type="term" value="P:isopentenyl diphosphate biosynthetic process, methylerythritol 4-phosphate pathway"/>
    <property type="evidence" value="ECO:0007669"/>
    <property type="project" value="UniProtKB-UniRule"/>
</dbReference>
<name>A0A5M6HW42_9HYPH</name>
<organism evidence="13 14">
    <name type="scientific">Blastochloris sulfoviridis</name>
    <dbReference type="NCBI Taxonomy" id="50712"/>
    <lineage>
        <taxon>Bacteria</taxon>
        <taxon>Pseudomonadati</taxon>
        <taxon>Pseudomonadota</taxon>
        <taxon>Alphaproteobacteria</taxon>
        <taxon>Hyphomicrobiales</taxon>
        <taxon>Blastochloridaceae</taxon>
        <taxon>Blastochloris</taxon>
    </lineage>
</organism>
<dbReference type="InterPro" id="IPR004424">
    <property type="entry name" value="IspE"/>
</dbReference>
<dbReference type="OrthoDB" id="9809438at2"/>
<dbReference type="InterPro" id="IPR006204">
    <property type="entry name" value="GHMP_kinase_N_dom"/>
</dbReference>
<feature type="active site" evidence="10">
    <location>
        <position position="137"/>
    </location>
</feature>
<dbReference type="PANTHER" id="PTHR43527:SF2">
    <property type="entry name" value="4-DIPHOSPHOCYTIDYL-2-C-METHYL-D-ERYTHRITOL KINASE, CHLOROPLASTIC"/>
    <property type="match status" value="1"/>
</dbReference>
<dbReference type="AlphaFoldDB" id="A0A5M6HW42"/>
<evidence type="ECO:0000256" key="7">
    <source>
        <dbReference type="ARBA" id="ARBA00022840"/>
    </source>
</evidence>
<evidence type="ECO:0000259" key="11">
    <source>
        <dbReference type="Pfam" id="PF00288"/>
    </source>
</evidence>
<evidence type="ECO:0000256" key="4">
    <source>
        <dbReference type="ARBA" id="ARBA00022679"/>
    </source>
</evidence>
<feature type="binding site" evidence="10">
    <location>
        <begin position="95"/>
        <end position="105"/>
    </location>
    <ligand>
        <name>ATP</name>
        <dbReference type="ChEBI" id="CHEBI:30616"/>
    </ligand>
</feature>
<dbReference type="InterPro" id="IPR036554">
    <property type="entry name" value="GHMP_kinase_C_sf"/>
</dbReference>
<dbReference type="InterPro" id="IPR013750">
    <property type="entry name" value="GHMP_kinase_C_dom"/>
</dbReference>
<dbReference type="Pfam" id="PF08544">
    <property type="entry name" value="GHMP_kinases_C"/>
    <property type="match status" value="1"/>
</dbReference>
<keyword evidence="6 10" id="KW-0418">Kinase</keyword>
<evidence type="ECO:0000256" key="6">
    <source>
        <dbReference type="ARBA" id="ARBA00022777"/>
    </source>
</evidence>